<evidence type="ECO:0008006" key="4">
    <source>
        <dbReference type="Google" id="ProtNLM"/>
    </source>
</evidence>
<keyword evidence="3" id="KW-1185">Reference proteome</keyword>
<proteinExistence type="predicted"/>
<evidence type="ECO:0000256" key="1">
    <source>
        <dbReference type="SAM" id="MobiDB-lite"/>
    </source>
</evidence>
<sequence length="541" mass="56265">MASPSSATMFRMNARRCVAGAATALLPQHMCILPGRLGITRPITLQRSATSQWGRCVASELPLPLPSQPLTGPPASNDAQGDLELFELCLRYCTPLPAPLESRRPPSHGSSFDCAPAPAPAPTAPAPAPTAPIAPAPAPAPITSRLEEIRSLVSGDPSSPPDLTKLSLRYLRRVHFVLRELVCFTFAQPVLHWLPDLVPLGVTPEQLYSTAAAVERLVDSLPSAPPTAEALEAATGRVFMARQEVALRVAGCSDAKDAVERLPALTANAFTAASTNLRHLRRPQLLQAGLYGHQCGGALPGGKRVNPGDLLSVEEAAVEPINAGGLQDASVALHGGGRPFLALLYVTVRPLQGPPHVRGYDLEVVFVFEYKPQGDGLQAMRSRAKAIIGAAEAEIDAEEAPDASGADPGGSAAPVAAAVTAVSERAALSLVATVEEMVGAMAAALAQLHGLGFVASDNKPVNFLPGARQGRGLLTGSEALLLKEAAMAAWRQDLDEVNALLKAPNGPSARLLSFVAACQRPVIGERPTVAEVAAMLGGAAL</sequence>
<organism evidence="2 3">
    <name type="scientific">Gonium pectorale</name>
    <name type="common">Green alga</name>
    <dbReference type="NCBI Taxonomy" id="33097"/>
    <lineage>
        <taxon>Eukaryota</taxon>
        <taxon>Viridiplantae</taxon>
        <taxon>Chlorophyta</taxon>
        <taxon>core chlorophytes</taxon>
        <taxon>Chlorophyceae</taxon>
        <taxon>CS clade</taxon>
        <taxon>Chlamydomonadales</taxon>
        <taxon>Volvocaceae</taxon>
        <taxon>Gonium</taxon>
    </lineage>
</organism>
<feature type="region of interest" description="Disordered" evidence="1">
    <location>
        <begin position="100"/>
        <end position="139"/>
    </location>
</feature>
<dbReference type="Proteomes" id="UP000075714">
    <property type="component" value="Unassembled WGS sequence"/>
</dbReference>
<feature type="compositionally biased region" description="Pro residues" evidence="1">
    <location>
        <begin position="117"/>
        <end position="139"/>
    </location>
</feature>
<dbReference type="AlphaFoldDB" id="A0A150GU37"/>
<accession>A0A150GU37</accession>
<evidence type="ECO:0000313" key="3">
    <source>
        <dbReference type="Proteomes" id="UP000075714"/>
    </source>
</evidence>
<gene>
    <name evidence="2" type="ORF">GPECTOR_8g242</name>
</gene>
<protein>
    <recommendedName>
        <fullName evidence="4">Protein kinase domain-containing protein</fullName>
    </recommendedName>
</protein>
<reference evidence="3" key="1">
    <citation type="journal article" date="2016" name="Nat. Commun.">
        <title>The Gonium pectorale genome demonstrates co-option of cell cycle regulation during the evolution of multicellularity.</title>
        <authorList>
            <person name="Hanschen E.R."/>
            <person name="Marriage T.N."/>
            <person name="Ferris P.J."/>
            <person name="Hamaji T."/>
            <person name="Toyoda A."/>
            <person name="Fujiyama A."/>
            <person name="Neme R."/>
            <person name="Noguchi H."/>
            <person name="Minakuchi Y."/>
            <person name="Suzuki M."/>
            <person name="Kawai-Toyooka H."/>
            <person name="Smith D.R."/>
            <person name="Sparks H."/>
            <person name="Anderson J."/>
            <person name="Bakaric R."/>
            <person name="Luria V."/>
            <person name="Karger A."/>
            <person name="Kirschner M.W."/>
            <person name="Durand P.M."/>
            <person name="Michod R.E."/>
            <person name="Nozaki H."/>
            <person name="Olson B.J."/>
        </authorList>
    </citation>
    <scope>NUCLEOTIDE SEQUENCE [LARGE SCALE GENOMIC DNA]</scope>
    <source>
        <strain evidence="3">NIES-2863</strain>
    </source>
</reference>
<evidence type="ECO:0000313" key="2">
    <source>
        <dbReference type="EMBL" id="KXZ52860.1"/>
    </source>
</evidence>
<comment type="caution">
    <text evidence="2">The sequence shown here is derived from an EMBL/GenBank/DDBJ whole genome shotgun (WGS) entry which is preliminary data.</text>
</comment>
<dbReference type="EMBL" id="LSYV01000009">
    <property type="protein sequence ID" value="KXZ52860.1"/>
    <property type="molecule type" value="Genomic_DNA"/>
</dbReference>
<name>A0A150GU37_GONPE</name>